<dbReference type="InterPro" id="IPR036291">
    <property type="entry name" value="NAD(P)-bd_dom_sf"/>
</dbReference>
<evidence type="ECO:0000259" key="3">
    <source>
        <dbReference type="Pfam" id="PF02826"/>
    </source>
</evidence>
<dbReference type="Proteomes" id="UP000004659">
    <property type="component" value="Unassembled WGS sequence"/>
</dbReference>
<gene>
    <name evidence="4" type="ORF">BALG_00313</name>
</gene>
<dbReference type="InterPro" id="IPR006140">
    <property type="entry name" value="D-isomer_DH_NAD-bd"/>
</dbReference>
<protein>
    <submittedName>
        <fullName evidence="4">D-isomer specific 2-hydroxyacid dehydrogenase</fullName>
    </submittedName>
</protein>
<keyword evidence="1" id="KW-0560">Oxidoreductase</keyword>
<dbReference type="PANTHER" id="PTHR43333">
    <property type="entry name" value="2-HACID_DH_C DOMAIN-CONTAINING PROTEIN"/>
    <property type="match status" value="1"/>
</dbReference>
<dbReference type="GeneID" id="45123510"/>
<dbReference type="EMBL" id="EQ999546">
    <property type="protein sequence ID" value="EEZ30194.1"/>
    <property type="molecule type" value="Genomic_DNA"/>
</dbReference>
<dbReference type="GO" id="GO:0051287">
    <property type="term" value="F:NAD binding"/>
    <property type="evidence" value="ECO:0007669"/>
    <property type="project" value="InterPro"/>
</dbReference>
<dbReference type="RefSeq" id="WP_002968059.1">
    <property type="nucleotide sequence ID" value="NZ_EQ999546.1"/>
</dbReference>
<dbReference type="GO" id="GO:0016491">
    <property type="term" value="F:oxidoreductase activity"/>
    <property type="evidence" value="ECO:0007669"/>
    <property type="project" value="UniProtKB-KW"/>
</dbReference>
<dbReference type="Gene3D" id="3.40.50.720">
    <property type="entry name" value="NAD(P)-binding Rossmann-like Domain"/>
    <property type="match status" value="2"/>
</dbReference>
<name>A0A0E1X1R8_9HYPH</name>
<feature type="domain" description="D-isomer specific 2-hydroxyacid dehydrogenase NAD-binding" evidence="3">
    <location>
        <begin position="105"/>
        <end position="283"/>
    </location>
</feature>
<evidence type="ECO:0000256" key="1">
    <source>
        <dbReference type="ARBA" id="ARBA00023002"/>
    </source>
</evidence>
<proteinExistence type="predicted"/>
<dbReference type="SUPFAM" id="SSF51735">
    <property type="entry name" value="NAD(P)-binding Rossmann-fold domains"/>
    <property type="match status" value="1"/>
</dbReference>
<keyword evidence="2" id="KW-0520">NAD</keyword>
<evidence type="ECO:0000313" key="4">
    <source>
        <dbReference type="EMBL" id="EEZ30194.1"/>
    </source>
</evidence>
<dbReference type="Pfam" id="PF02826">
    <property type="entry name" value="2-Hacid_dh_C"/>
    <property type="match status" value="1"/>
</dbReference>
<reference evidence="4" key="1">
    <citation type="submission" date="2009-01" db="EMBL/GenBank/DDBJ databases">
        <title>The Genome Sequence of Brucella pinnipedialis M292/94/1.</title>
        <authorList>
            <consortium name="The Broad Institute Genome Sequencing Platform"/>
            <person name="Ward D."/>
            <person name="Young S.K."/>
            <person name="Kodira C.D."/>
            <person name="Zeng Q."/>
            <person name="Koehrsen M."/>
            <person name="Alvarado L."/>
            <person name="Berlin A."/>
            <person name="Borenstein D."/>
            <person name="Chen Z."/>
            <person name="Engels R."/>
            <person name="Freedman E."/>
            <person name="Gellesch M."/>
            <person name="Goldberg J."/>
            <person name="Griggs A."/>
            <person name="Gujja S."/>
            <person name="Heiman D."/>
            <person name="Hepburn T."/>
            <person name="Howarth C."/>
            <person name="Jen D."/>
            <person name="Larson L."/>
            <person name="Lewis B."/>
            <person name="Mehta T."/>
            <person name="Park D."/>
            <person name="Pearson M."/>
            <person name="Roberts A."/>
            <person name="Saif S."/>
            <person name="Shea T."/>
            <person name="Shenoy N."/>
            <person name="Sisk P."/>
            <person name="Stolte C."/>
            <person name="Sykes S."/>
            <person name="Walk T."/>
            <person name="White J."/>
            <person name="Yandava C."/>
            <person name="Whatmore A.M."/>
            <person name="Perrett L.L."/>
            <person name="O'Callaghan D."/>
            <person name="Nusbaum C."/>
            <person name="Galagan J."/>
            <person name="Birren B."/>
        </authorList>
    </citation>
    <scope>NUCLEOTIDE SEQUENCE [LARGE SCALE GENOMIC DNA]</scope>
    <source>
        <strain evidence="4">M292/94/1</strain>
    </source>
</reference>
<dbReference type="AlphaFoldDB" id="A0A0E1X1R8"/>
<dbReference type="SUPFAM" id="SSF52283">
    <property type="entry name" value="Formate/glycerate dehydrogenase catalytic domain-like"/>
    <property type="match status" value="1"/>
</dbReference>
<dbReference type="CDD" id="cd12164">
    <property type="entry name" value="GDH_like_2"/>
    <property type="match status" value="1"/>
</dbReference>
<dbReference type="PANTHER" id="PTHR43333:SF1">
    <property type="entry name" value="D-ISOMER SPECIFIC 2-HYDROXYACID DEHYDROGENASE NAD-BINDING DOMAIN-CONTAINING PROTEIN"/>
    <property type="match status" value="1"/>
</dbReference>
<organism evidence="4">
    <name type="scientific">Brucella pinnipedialis M292/94/1</name>
    <dbReference type="NCBI Taxonomy" id="520462"/>
    <lineage>
        <taxon>Bacteria</taxon>
        <taxon>Pseudomonadati</taxon>
        <taxon>Pseudomonadota</taxon>
        <taxon>Alphaproteobacteria</taxon>
        <taxon>Hyphomicrobiales</taxon>
        <taxon>Brucellaceae</taxon>
        <taxon>Brucella/Ochrobactrum group</taxon>
        <taxon>Brucella</taxon>
    </lineage>
</organism>
<accession>A0A0E1X1R8</accession>
<evidence type="ECO:0000256" key="2">
    <source>
        <dbReference type="ARBA" id="ARBA00023027"/>
    </source>
</evidence>
<dbReference type="HOGENOM" id="CLU_019796_1_0_5"/>
<sequence>MSDTKGNILLATTDWDPEIWLKTFKESASNRKVVTERAENDPSIEYALVWKQKPGSLANLPNLKVIFSLGAGVDHVFRDPQVPDVPLVRIISDDLTMRMTEYVVWQVLDHHRLGSRYRKQQQNHVWHEDRRQPAAHEVTVGIMGLGVLGRDAAEKLKILGFNITGWSRRPQKIDGVKTYHGGDGFTEFLKTADIFVCLLPLTPDTKGILSMSMFAQLKSDGPLGEPVLINAGRGSLQNEPDILAALDRGLLSAVTLDVFNQEPLPANSPLWDHPKVTITPHVAAISSATVLVPQIIRQIEAFERDGTLEHVVDRSTQY</sequence>